<dbReference type="SUPFAM" id="SSF48264">
    <property type="entry name" value="Cytochrome P450"/>
    <property type="match status" value="1"/>
</dbReference>
<gene>
    <name evidence="11" type="ORF">V5O48_004620</name>
</gene>
<keyword evidence="10" id="KW-1133">Transmembrane helix</keyword>
<keyword evidence="12" id="KW-1185">Reference proteome</keyword>
<dbReference type="InterPro" id="IPR036396">
    <property type="entry name" value="Cyt_P450_sf"/>
</dbReference>
<evidence type="ECO:0000256" key="9">
    <source>
        <dbReference type="RuleBase" id="RU000461"/>
    </source>
</evidence>
<dbReference type="PANTHER" id="PTHR46300:SF7">
    <property type="entry name" value="P450, PUTATIVE (EUROFUNG)-RELATED"/>
    <property type="match status" value="1"/>
</dbReference>
<keyword evidence="4 9" id="KW-0349">Heme</keyword>
<reference evidence="11 12" key="1">
    <citation type="submission" date="2024-02" db="EMBL/GenBank/DDBJ databases">
        <title>A draft genome for the cacao thread blight pathogen Marasmius crinis-equi.</title>
        <authorList>
            <person name="Cohen S.P."/>
            <person name="Baruah I.K."/>
            <person name="Amoako-Attah I."/>
            <person name="Bukari Y."/>
            <person name="Meinhardt L.W."/>
            <person name="Bailey B.A."/>
        </authorList>
    </citation>
    <scope>NUCLEOTIDE SEQUENCE [LARGE SCALE GENOMIC DNA]</scope>
    <source>
        <strain evidence="11 12">GH-76</strain>
    </source>
</reference>
<dbReference type="InterPro" id="IPR001128">
    <property type="entry name" value="Cyt_P450"/>
</dbReference>
<evidence type="ECO:0008006" key="13">
    <source>
        <dbReference type="Google" id="ProtNLM"/>
    </source>
</evidence>
<dbReference type="InterPro" id="IPR002401">
    <property type="entry name" value="Cyt_P450_E_grp-I"/>
</dbReference>
<dbReference type="Gene3D" id="1.10.630.10">
    <property type="entry name" value="Cytochrome P450"/>
    <property type="match status" value="1"/>
</dbReference>
<dbReference type="PRINTS" id="PR00385">
    <property type="entry name" value="P450"/>
</dbReference>
<keyword evidence="6 9" id="KW-0560">Oxidoreductase</keyword>
<keyword evidence="7 9" id="KW-0408">Iron</keyword>
<evidence type="ECO:0000256" key="5">
    <source>
        <dbReference type="ARBA" id="ARBA00022723"/>
    </source>
</evidence>
<dbReference type="PROSITE" id="PS00086">
    <property type="entry name" value="CYTOCHROME_P450"/>
    <property type="match status" value="1"/>
</dbReference>
<protein>
    <recommendedName>
        <fullName evidence="13">Cytochrome P450</fullName>
    </recommendedName>
</protein>
<evidence type="ECO:0000256" key="2">
    <source>
        <dbReference type="ARBA" id="ARBA00005179"/>
    </source>
</evidence>
<evidence type="ECO:0000256" key="10">
    <source>
        <dbReference type="SAM" id="Phobius"/>
    </source>
</evidence>
<proteinExistence type="inferred from homology"/>
<keyword evidence="8 9" id="KW-0503">Monooxygenase</keyword>
<name>A0ABR3FPP2_9AGAR</name>
<dbReference type="InterPro" id="IPR050364">
    <property type="entry name" value="Cytochrome_P450_fung"/>
</dbReference>
<evidence type="ECO:0000256" key="4">
    <source>
        <dbReference type="ARBA" id="ARBA00022617"/>
    </source>
</evidence>
<dbReference type="PRINTS" id="PR00463">
    <property type="entry name" value="EP450I"/>
</dbReference>
<dbReference type="Pfam" id="PF00067">
    <property type="entry name" value="p450"/>
    <property type="match status" value="1"/>
</dbReference>
<comment type="similarity">
    <text evidence="3 9">Belongs to the cytochrome P450 family.</text>
</comment>
<sequence length="488" mass="55325">MLDDYHTRILTPSLLLTPVILAVVFLYWRQQRNLLHYPPGPKPRLISGNFHDVPQYKPWRTYADWSKLYGPLVHFRIYNMHLVVVNSREHAQALFERRSRIYSDRPYIPMLDLLGWFHVNAGFMKYGDEWRRHRKLFQEGFRREAARVWLDVQAEKVGDFVDSLRTEPEQFMAHIRTLSAAVIMGTLYGHDVARINDPFVDLAENAAATLAHAQSPVATLVNLFPFLRHLPLSVPVFAFQRLANESRRLLDEMLNVPYGFVKDNMKAGTGKPSILARFLEEHAGKEEDPEQERIFKCVSASAYIAGSDTTVSVLGTWFLAMSLYPEVQAKARKEVDAIIGKNTTPNIEDRPRLPYLEAVFRETLRWSPVAPVGVFKAASADDVVEGAMTRDETVYPDPETFKPERFINEDGTLNDDDVAIAFGFGRRICPGRHLASATLWMAMASVLSSFDIGEGKDLAGKEIDLDAAFSDGIISYPQPFKAPITPRA</sequence>
<evidence type="ECO:0000313" key="12">
    <source>
        <dbReference type="Proteomes" id="UP001465976"/>
    </source>
</evidence>
<comment type="caution">
    <text evidence="11">The sequence shown here is derived from an EMBL/GenBank/DDBJ whole genome shotgun (WGS) entry which is preliminary data.</text>
</comment>
<keyword evidence="5 9" id="KW-0479">Metal-binding</keyword>
<evidence type="ECO:0000256" key="6">
    <source>
        <dbReference type="ARBA" id="ARBA00023002"/>
    </source>
</evidence>
<evidence type="ECO:0000256" key="8">
    <source>
        <dbReference type="ARBA" id="ARBA00023033"/>
    </source>
</evidence>
<evidence type="ECO:0000256" key="3">
    <source>
        <dbReference type="ARBA" id="ARBA00010617"/>
    </source>
</evidence>
<dbReference type="CDD" id="cd11065">
    <property type="entry name" value="CYP64-like"/>
    <property type="match status" value="1"/>
</dbReference>
<dbReference type="InterPro" id="IPR017972">
    <property type="entry name" value="Cyt_P450_CS"/>
</dbReference>
<dbReference type="EMBL" id="JBAHYK010000161">
    <property type="protein sequence ID" value="KAL0577368.1"/>
    <property type="molecule type" value="Genomic_DNA"/>
</dbReference>
<dbReference type="Proteomes" id="UP001465976">
    <property type="component" value="Unassembled WGS sequence"/>
</dbReference>
<feature type="transmembrane region" description="Helical" evidence="10">
    <location>
        <begin position="9"/>
        <end position="28"/>
    </location>
</feature>
<evidence type="ECO:0000256" key="1">
    <source>
        <dbReference type="ARBA" id="ARBA00001971"/>
    </source>
</evidence>
<comment type="pathway">
    <text evidence="2">Secondary metabolite biosynthesis.</text>
</comment>
<evidence type="ECO:0000256" key="7">
    <source>
        <dbReference type="ARBA" id="ARBA00023004"/>
    </source>
</evidence>
<keyword evidence="10" id="KW-0472">Membrane</keyword>
<dbReference type="PANTHER" id="PTHR46300">
    <property type="entry name" value="P450, PUTATIVE (EUROFUNG)-RELATED-RELATED"/>
    <property type="match status" value="1"/>
</dbReference>
<organism evidence="11 12">
    <name type="scientific">Marasmius crinis-equi</name>
    <dbReference type="NCBI Taxonomy" id="585013"/>
    <lineage>
        <taxon>Eukaryota</taxon>
        <taxon>Fungi</taxon>
        <taxon>Dikarya</taxon>
        <taxon>Basidiomycota</taxon>
        <taxon>Agaricomycotina</taxon>
        <taxon>Agaricomycetes</taxon>
        <taxon>Agaricomycetidae</taxon>
        <taxon>Agaricales</taxon>
        <taxon>Marasmiineae</taxon>
        <taxon>Marasmiaceae</taxon>
        <taxon>Marasmius</taxon>
    </lineage>
</organism>
<accession>A0ABR3FPP2</accession>
<evidence type="ECO:0000313" key="11">
    <source>
        <dbReference type="EMBL" id="KAL0577368.1"/>
    </source>
</evidence>
<comment type="cofactor">
    <cofactor evidence="1">
        <name>heme</name>
        <dbReference type="ChEBI" id="CHEBI:30413"/>
    </cofactor>
</comment>
<keyword evidence="10" id="KW-0812">Transmembrane</keyword>